<feature type="transmembrane region" description="Helical" evidence="1">
    <location>
        <begin position="100"/>
        <end position="121"/>
    </location>
</feature>
<organism evidence="2 3">
    <name type="scientific">Curtobacterium aurantiacum</name>
    <dbReference type="NCBI Taxonomy" id="3236919"/>
    <lineage>
        <taxon>Bacteria</taxon>
        <taxon>Bacillati</taxon>
        <taxon>Actinomycetota</taxon>
        <taxon>Actinomycetes</taxon>
        <taxon>Micrococcales</taxon>
        <taxon>Microbacteriaceae</taxon>
        <taxon>Curtobacterium</taxon>
    </lineage>
</organism>
<feature type="transmembrane region" description="Helical" evidence="1">
    <location>
        <begin position="152"/>
        <end position="177"/>
    </location>
</feature>
<dbReference type="Proteomes" id="UP001519641">
    <property type="component" value="Unassembled WGS sequence"/>
</dbReference>
<keyword evidence="1" id="KW-1133">Transmembrane helix</keyword>
<sequence length="287" mass="30689">MSTTDPSAAKRDRAARLRGSTTALMMTLVGAVLVLGAGSVSGYAIGSFTGVFREMHLNSVFSHSPDPDHPWWAAPTAIFGSMIATAIYSRWNHRFTGRSADFAGIGPGSLWLIGAAAGLWWTTTALWPAPDRVGTAVDPEFGQDTAWGFGAWVWYASAWWLPALFTMLAIAALLLGATGRRGQRDRRGRVTELLSAGRRTPGTVTAVSGTTTPDAALTLIRWTFTFTDSAGQTRWVERTNGFPHGSAPTIGATITVLYDPTHPADKKSIFAAVTGGDNPDDYLRPGM</sequence>
<accession>A0ABS5VIW1</accession>
<dbReference type="RefSeq" id="WP_128781685.1">
    <property type="nucleotide sequence ID" value="NZ_JAHEWO010000023.1"/>
</dbReference>
<comment type="caution">
    <text evidence="2">The sequence shown here is derived from an EMBL/GenBank/DDBJ whole genome shotgun (WGS) entry which is preliminary data.</text>
</comment>
<keyword evidence="1" id="KW-0472">Membrane</keyword>
<reference evidence="2 3" key="1">
    <citation type="submission" date="2021-05" db="EMBL/GenBank/DDBJ databases">
        <title>Whole genome sequence of Curtobacterium flaccumfaciens pv. flaccumfaciens strain CFBP 8819.</title>
        <authorList>
            <person name="Osdaghi E."/>
            <person name="Taghouti G."/>
            <person name="Portier P."/>
            <person name="Fazliarab A."/>
            <person name="Taghavi S.M."/>
            <person name="Briand M."/>
            <person name="Le-Saux M."/>
            <person name="Jacques M.-A."/>
        </authorList>
    </citation>
    <scope>NUCLEOTIDE SEQUENCE [LARGE SCALE GENOMIC DNA]</scope>
    <source>
        <strain evidence="2 3">CFBP 8819</strain>
    </source>
</reference>
<proteinExistence type="predicted"/>
<evidence type="ECO:0000313" key="3">
    <source>
        <dbReference type="Proteomes" id="UP001519641"/>
    </source>
</evidence>
<dbReference type="EMBL" id="JAHEWS010000024">
    <property type="protein sequence ID" value="MBT1588954.1"/>
    <property type="molecule type" value="Genomic_DNA"/>
</dbReference>
<feature type="transmembrane region" description="Helical" evidence="1">
    <location>
        <begin position="21"/>
        <end position="49"/>
    </location>
</feature>
<name>A0ABS5VIW1_9MICO</name>
<evidence type="ECO:0000256" key="1">
    <source>
        <dbReference type="SAM" id="Phobius"/>
    </source>
</evidence>
<feature type="transmembrane region" description="Helical" evidence="1">
    <location>
        <begin position="69"/>
        <end position="88"/>
    </location>
</feature>
<keyword evidence="1" id="KW-0812">Transmembrane</keyword>
<keyword evidence="3" id="KW-1185">Reference proteome</keyword>
<evidence type="ECO:0000313" key="2">
    <source>
        <dbReference type="EMBL" id="MBT1588954.1"/>
    </source>
</evidence>
<evidence type="ECO:0008006" key="4">
    <source>
        <dbReference type="Google" id="ProtNLM"/>
    </source>
</evidence>
<protein>
    <recommendedName>
        <fullName evidence="4">DUF3592 domain-containing protein</fullName>
    </recommendedName>
</protein>
<gene>
    <name evidence="2" type="ORF">KK097_14145</name>
</gene>